<keyword evidence="5 10" id="KW-0997">Cell inner membrane</keyword>
<dbReference type="InterPro" id="IPR006260">
    <property type="entry name" value="TonB/TolA_C"/>
</dbReference>
<dbReference type="Pfam" id="PF03544">
    <property type="entry name" value="TonB_C"/>
    <property type="match status" value="1"/>
</dbReference>
<dbReference type="GO" id="GO:0015031">
    <property type="term" value="P:protein transport"/>
    <property type="evidence" value="ECO:0007669"/>
    <property type="project" value="UniProtKB-UniRule"/>
</dbReference>
<reference evidence="13 14" key="1">
    <citation type="submission" date="2020-11" db="EMBL/GenBank/DDBJ databases">
        <title>Genome seq and assembly of Sphingosinicella sp.</title>
        <authorList>
            <person name="Chhetri G."/>
        </authorList>
    </citation>
    <scope>NUCLEOTIDE SEQUENCE [LARGE SCALE GENOMIC DNA]</scope>
    <source>
        <strain evidence="13 14">UDD2</strain>
    </source>
</reference>
<dbReference type="KEGG" id="sflv:IC614_08055"/>
<evidence type="ECO:0000256" key="4">
    <source>
        <dbReference type="ARBA" id="ARBA00022475"/>
    </source>
</evidence>
<dbReference type="SUPFAM" id="SSF74653">
    <property type="entry name" value="TolA/TonB C-terminal domain"/>
    <property type="match status" value="1"/>
</dbReference>
<feature type="region of interest" description="Disordered" evidence="11">
    <location>
        <begin position="59"/>
        <end position="81"/>
    </location>
</feature>
<evidence type="ECO:0000256" key="10">
    <source>
        <dbReference type="RuleBase" id="RU362123"/>
    </source>
</evidence>
<keyword evidence="4 10" id="KW-1003">Cell membrane</keyword>
<dbReference type="InterPro" id="IPR051045">
    <property type="entry name" value="TonB-dependent_transducer"/>
</dbReference>
<keyword evidence="14" id="KW-1185">Reference proteome</keyword>
<feature type="compositionally biased region" description="Gly residues" evidence="11">
    <location>
        <begin position="123"/>
        <end position="148"/>
    </location>
</feature>
<gene>
    <name evidence="13" type="ORF">IC614_08055</name>
</gene>
<dbReference type="RefSeq" id="WP_200970837.1">
    <property type="nucleotide sequence ID" value="NZ_CP065592.1"/>
</dbReference>
<feature type="domain" description="TonB C-terminal" evidence="12">
    <location>
        <begin position="149"/>
        <end position="243"/>
    </location>
</feature>
<keyword evidence="6 10" id="KW-0812">Transmembrane</keyword>
<feature type="transmembrane region" description="Helical" evidence="10">
    <location>
        <begin position="12"/>
        <end position="31"/>
    </location>
</feature>
<sequence length="243" mass="24939">MIETATQDRVKSALVAGAVHALLAYAFIAGLDRHAAPALDPPLKLFDISLPVPPPVVETVQPESRRMPEPEGRAAPPGLKAEASPIVAPKPRVRLDPPPPVVAAPVPGIGASVSQGASDVPGPGTGAGGTGTGTGSGGAGSGTGGGGAAARARQIAGRIVNADYPRAAKRAGVEGEVLVRFTVEPDGRVGRCSVVRSSGSDALDSTTCRLIQQRYRFAPARDASGRPVSDEKGWVQRWWLERD</sequence>
<comment type="subcellular location">
    <subcellularLocation>
        <location evidence="1 10">Cell inner membrane</location>
        <topology evidence="1 10">Single-pass membrane protein</topology>
        <orientation evidence="1 10">Periplasmic side</orientation>
    </subcellularLocation>
</comment>
<dbReference type="AlphaFoldDB" id="A0A7T2LLA3"/>
<keyword evidence="9 10" id="KW-0472">Membrane</keyword>
<dbReference type="GO" id="GO:0055085">
    <property type="term" value="P:transmembrane transport"/>
    <property type="evidence" value="ECO:0007669"/>
    <property type="project" value="InterPro"/>
</dbReference>
<evidence type="ECO:0000256" key="8">
    <source>
        <dbReference type="ARBA" id="ARBA00022989"/>
    </source>
</evidence>
<dbReference type="InterPro" id="IPR037682">
    <property type="entry name" value="TonB_C"/>
</dbReference>
<dbReference type="GO" id="GO:0031992">
    <property type="term" value="F:energy transducer activity"/>
    <property type="evidence" value="ECO:0007669"/>
    <property type="project" value="InterPro"/>
</dbReference>
<dbReference type="PROSITE" id="PS52015">
    <property type="entry name" value="TONB_CTD"/>
    <property type="match status" value="1"/>
</dbReference>
<evidence type="ECO:0000313" key="13">
    <source>
        <dbReference type="EMBL" id="QPQ54310.1"/>
    </source>
</evidence>
<proteinExistence type="inferred from homology"/>
<comment type="similarity">
    <text evidence="2 10">Belongs to the TonB family.</text>
</comment>
<comment type="function">
    <text evidence="10">Interacts with outer membrane receptor proteins that carry out high-affinity binding and energy dependent uptake into the periplasmic space of specific substrates. It could act to transduce energy from the cytoplasmic membrane to specific energy-requiring processes in the outer membrane, resulting in the release into the periplasm of ligands bound by these outer membrane proteins.</text>
</comment>
<evidence type="ECO:0000256" key="5">
    <source>
        <dbReference type="ARBA" id="ARBA00022519"/>
    </source>
</evidence>
<evidence type="ECO:0000256" key="6">
    <source>
        <dbReference type="ARBA" id="ARBA00022692"/>
    </source>
</evidence>
<dbReference type="PANTHER" id="PTHR33446">
    <property type="entry name" value="PROTEIN TONB-RELATED"/>
    <property type="match status" value="1"/>
</dbReference>
<keyword evidence="8 10" id="KW-1133">Transmembrane helix</keyword>
<name>A0A7T2LLA3_9SPHN</name>
<evidence type="ECO:0000256" key="9">
    <source>
        <dbReference type="ARBA" id="ARBA00023136"/>
    </source>
</evidence>
<keyword evidence="3 10" id="KW-0813">Transport</keyword>
<dbReference type="InterPro" id="IPR003538">
    <property type="entry name" value="TonB"/>
</dbReference>
<dbReference type="GO" id="GO:0005886">
    <property type="term" value="C:plasma membrane"/>
    <property type="evidence" value="ECO:0007669"/>
    <property type="project" value="UniProtKB-SubCell"/>
</dbReference>
<organism evidence="13 14">
    <name type="scientific">Allosphingosinicella flava</name>
    <dbReference type="NCBI Taxonomy" id="2771430"/>
    <lineage>
        <taxon>Bacteria</taxon>
        <taxon>Pseudomonadati</taxon>
        <taxon>Pseudomonadota</taxon>
        <taxon>Alphaproteobacteria</taxon>
        <taxon>Sphingomonadales</taxon>
        <taxon>Sphingomonadaceae</taxon>
        <taxon>Allosphingosinicella</taxon>
    </lineage>
</organism>
<dbReference type="PRINTS" id="PR01374">
    <property type="entry name" value="TONBPROTEIN"/>
</dbReference>
<dbReference type="GO" id="GO:0015891">
    <property type="term" value="P:siderophore transport"/>
    <property type="evidence" value="ECO:0007669"/>
    <property type="project" value="InterPro"/>
</dbReference>
<dbReference type="Gene3D" id="3.30.1150.10">
    <property type="match status" value="1"/>
</dbReference>
<dbReference type="EMBL" id="CP065592">
    <property type="protein sequence ID" value="QPQ54310.1"/>
    <property type="molecule type" value="Genomic_DNA"/>
</dbReference>
<accession>A0A7T2LLA3</accession>
<evidence type="ECO:0000256" key="3">
    <source>
        <dbReference type="ARBA" id="ARBA00022448"/>
    </source>
</evidence>
<keyword evidence="10" id="KW-0735">Signal-anchor</keyword>
<dbReference type="GO" id="GO:0030288">
    <property type="term" value="C:outer membrane-bounded periplasmic space"/>
    <property type="evidence" value="ECO:0007669"/>
    <property type="project" value="InterPro"/>
</dbReference>
<evidence type="ECO:0000313" key="14">
    <source>
        <dbReference type="Proteomes" id="UP000594873"/>
    </source>
</evidence>
<dbReference type="Proteomes" id="UP000594873">
    <property type="component" value="Chromosome"/>
</dbReference>
<feature type="compositionally biased region" description="Basic and acidic residues" evidence="11">
    <location>
        <begin position="63"/>
        <end position="72"/>
    </location>
</feature>
<protein>
    <recommendedName>
        <fullName evidence="10">Protein TonB</fullName>
    </recommendedName>
</protein>
<feature type="region of interest" description="Disordered" evidence="11">
    <location>
        <begin position="112"/>
        <end position="148"/>
    </location>
</feature>
<evidence type="ECO:0000256" key="1">
    <source>
        <dbReference type="ARBA" id="ARBA00004383"/>
    </source>
</evidence>
<evidence type="ECO:0000256" key="11">
    <source>
        <dbReference type="SAM" id="MobiDB-lite"/>
    </source>
</evidence>
<evidence type="ECO:0000256" key="7">
    <source>
        <dbReference type="ARBA" id="ARBA00022927"/>
    </source>
</evidence>
<dbReference type="NCBIfam" id="TIGR01352">
    <property type="entry name" value="tonB_Cterm"/>
    <property type="match status" value="1"/>
</dbReference>
<evidence type="ECO:0000259" key="12">
    <source>
        <dbReference type="PROSITE" id="PS52015"/>
    </source>
</evidence>
<keyword evidence="7 10" id="KW-0653">Protein transport</keyword>
<evidence type="ECO:0000256" key="2">
    <source>
        <dbReference type="ARBA" id="ARBA00006555"/>
    </source>
</evidence>